<sequence length="73" mass="8264">MALSVRLSDDLVTQAKAISKVMHRSCASQIEHWAMIGKIMEDNPDLPYDFVIGSLIAKAEMDNNMVDDYEFED</sequence>
<gene>
    <name evidence="1" type="ORF">KX01_924</name>
</gene>
<reference evidence="2" key="1">
    <citation type="submission" date="2014-10" db="EMBL/GenBank/DDBJ databases">
        <authorList>
            <person name="Kuske C.R."/>
            <person name="Challacombe J.F."/>
            <person name="Daligault H.E."/>
            <person name="Davenport K.W."/>
            <person name="Johnson S.L."/>
            <person name="Siddaramappa S."/>
            <person name="Petersen J.M."/>
        </authorList>
    </citation>
    <scope>NUCLEOTIDE SEQUENCE [LARGE SCALE GENOMIC DNA]</scope>
    <source>
        <strain evidence="2">CA97-1460</strain>
    </source>
</reference>
<dbReference type="OrthoDB" id="5422561at2"/>
<organism evidence="1 2">
    <name type="scientific">Francisella frigiditurris</name>
    <dbReference type="NCBI Taxonomy" id="1542390"/>
    <lineage>
        <taxon>Bacteria</taxon>
        <taxon>Pseudomonadati</taxon>
        <taxon>Pseudomonadota</taxon>
        <taxon>Gammaproteobacteria</taxon>
        <taxon>Thiotrichales</taxon>
        <taxon>Francisellaceae</taxon>
        <taxon>Francisella</taxon>
    </lineage>
</organism>
<evidence type="ECO:0000313" key="2">
    <source>
        <dbReference type="Proteomes" id="UP000182521"/>
    </source>
</evidence>
<dbReference type="InterPro" id="IPR021831">
    <property type="entry name" value="ParD-like"/>
</dbReference>
<proteinExistence type="predicted"/>
<dbReference type="STRING" id="1542390.KX01_924"/>
<keyword evidence="2" id="KW-1185">Reference proteome</keyword>
<dbReference type="AlphaFoldDB" id="A0A1J0KSW2"/>
<evidence type="ECO:0008006" key="3">
    <source>
        <dbReference type="Google" id="ProtNLM"/>
    </source>
</evidence>
<evidence type="ECO:0000313" key="1">
    <source>
        <dbReference type="EMBL" id="APC96742.1"/>
    </source>
</evidence>
<protein>
    <recommendedName>
        <fullName evidence="3">ParD-like antitoxin of type II toxin-antitoxin system</fullName>
    </recommendedName>
</protein>
<dbReference type="EMBL" id="CP009654">
    <property type="protein sequence ID" value="APC96742.1"/>
    <property type="molecule type" value="Genomic_DNA"/>
</dbReference>
<name>A0A1J0KSW2_9GAMM</name>
<accession>A0A1J0KSW2</accession>
<dbReference type="Pfam" id="PF11903">
    <property type="entry name" value="ParD_like"/>
    <property type="match status" value="1"/>
</dbReference>
<dbReference type="Proteomes" id="UP000182521">
    <property type="component" value="Chromosome"/>
</dbReference>
<dbReference type="RefSeq" id="WP_071663856.1">
    <property type="nucleotide sequence ID" value="NZ_CP009654.1"/>
</dbReference>
<dbReference type="KEGG" id="frc:KX01_924"/>